<name>A0A1G7N6T4_CHIFI</name>
<dbReference type="RefSeq" id="WP_089831208.1">
    <property type="nucleotide sequence ID" value="NZ_FNBN01000002.1"/>
</dbReference>
<organism evidence="1 2">
    <name type="scientific">Chitinophaga filiformis</name>
    <name type="common">Myxococcus filiformis</name>
    <name type="synonym">Flexibacter filiformis</name>
    <dbReference type="NCBI Taxonomy" id="104663"/>
    <lineage>
        <taxon>Bacteria</taxon>
        <taxon>Pseudomonadati</taxon>
        <taxon>Bacteroidota</taxon>
        <taxon>Chitinophagia</taxon>
        <taxon>Chitinophagales</taxon>
        <taxon>Chitinophagaceae</taxon>
        <taxon>Chitinophaga</taxon>
    </lineage>
</organism>
<dbReference type="OrthoDB" id="664457at2"/>
<dbReference type="AlphaFoldDB" id="A0A1G7N6T4"/>
<evidence type="ECO:0000313" key="2">
    <source>
        <dbReference type="Proteomes" id="UP000199045"/>
    </source>
</evidence>
<reference evidence="1 2" key="1">
    <citation type="submission" date="2016-10" db="EMBL/GenBank/DDBJ databases">
        <authorList>
            <person name="de Groot N.N."/>
        </authorList>
    </citation>
    <scope>NUCLEOTIDE SEQUENCE [LARGE SCALE GENOMIC DNA]</scope>
    <source>
        <strain evidence="1 2">DSM 527</strain>
    </source>
</reference>
<dbReference type="Proteomes" id="UP000199045">
    <property type="component" value="Unassembled WGS sequence"/>
</dbReference>
<accession>A0A1G7N6T4</accession>
<sequence>MPRFNITIETLEIREYKAYNPLEEKKTYSGELKLLASVSVNTEQKNIAVVMKAEVYVKGAGNSRMTPAGYIETVTIYSAVNEWKKVRVGKKQSEIDVDKDLEDFLIDVSYNSTRGLLSERGKNDLIGKVILPVIDPADIKREKGTKGEKR</sequence>
<evidence type="ECO:0000313" key="1">
    <source>
        <dbReference type="EMBL" id="SDF69030.1"/>
    </source>
</evidence>
<protein>
    <submittedName>
        <fullName evidence="1">Uncharacterized protein</fullName>
    </submittedName>
</protein>
<dbReference type="EMBL" id="FNBN01000002">
    <property type="protein sequence ID" value="SDF69030.1"/>
    <property type="molecule type" value="Genomic_DNA"/>
</dbReference>
<proteinExistence type="predicted"/>
<gene>
    <name evidence="1" type="ORF">SAMN04488121_102666</name>
</gene>
<dbReference type="STRING" id="104663.SAMN04488121_102666"/>